<dbReference type="EMBL" id="CAMXCT010002447">
    <property type="protein sequence ID" value="CAI3998227.1"/>
    <property type="molecule type" value="Genomic_DNA"/>
</dbReference>
<dbReference type="Proteomes" id="UP001152797">
    <property type="component" value="Unassembled WGS sequence"/>
</dbReference>
<dbReference type="EMBL" id="CAMXCT030002447">
    <property type="protein sequence ID" value="CAL4785539.1"/>
    <property type="molecule type" value="Genomic_DNA"/>
</dbReference>
<accession>A0A9P1G5N4</accession>
<protein>
    <submittedName>
        <fullName evidence="1">Uncharacterized protein</fullName>
    </submittedName>
</protein>
<dbReference type="AlphaFoldDB" id="A0A9P1G5N4"/>
<name>A0A9P1G5N4_9DINO</name>
<evidence type="ECO:0000313" key="1">
    <source>
        <dbReference type="EMBL" id="CAI3998227.1"/>
    </source>
</evidence>
<evidence type="ECO:0000313" key="2">
    <source>
        <dbReference type="EMBL" id="CAL1151602.1"/>
    </source>
</evidence>
<keyword evidence="3" id="KW-1185">Reference proteome</keyword>
<dbReference type="EMBL" id="CAMXCT020002447">
    <property type="protein sequence ID" value="CAL1151602.1"/>
    <property type="molecule type" value="Genomic_DNA"/>
</dbReference>
<reference evidence="1" key="1">
    <citation type="submission" date="2022-10" db="EMBL/GenBank/DDBJ databases">
        <authorList>
            <person name="Chen Y."/>
            <person name="Dougan E. K."/>
            <person name="Chan C."/>
            <person name="Rhodes N."/>
            <person name="Thang M."/>
        </authorList>
    </citation>
    <scope>NUCLEOTIDE SEQUENCE</scope>
</reference>
<dbReference type="OrthoDB" id="433896at2759"/>
<proteinExistence type="predicted"/>
<organism evidence="1">
    <name type="scientific">Cladocopium goreaui</name>
    <dbReference type="NCBI Taxonomy" id="2562237"/>
    <lineage>
        <taxon>Eukaryota</taxon>
        <taxon>Sar</taxon>
        <taxon>Alveolata</taxon>
        <taxon>Dinophyceae</taxon>
        <taxon>Suessiales</taxon>
        <taxon>Symbiodiniaceae</taxon>
        <taxon>Cladocopium</taxon>
    </lineage>
</organism>
<evidence type="ECO:0000313" key="3">
    <source>
        <dbReference type="Proteomes" id="UP001152797"/>
    </source>
</evidence>
<comment type="caution">
    <text evidence="1">The sequence shown here is derived from an EMBL/GenBank/DDBJ whole genome shotgun (WGS) entry which is preliminary data.</text>
</comment>
<reference evidence="2" key="2">
    <citation type="submission" date="2024-04" db="EMBL/GenBank/DDBJ databases">
        <authorList>
            <person name="Chen Y."/>
            <person name="Shah S."/>
            <person name="Dougan E. K."/>
            <person name="Thang M."/>
            <person name="Chan C."/>
        </authorList>
    </citation>
    <scope>NUCLEOTIDE SEQUENCE [LARGE SCALE GENOMIC DNA]</scope>
</reference>
<sequence>MRYVAESLHTATSVLLQSGPMGPILLSAILAASKAMRKQGTISLGGNEALLYVQSFQQKGCSLSFFHKLIACSEYRWGSARPGAYLLLNSVEPELKILLHGKGQRKGVEVGPGAVLMKHSEDDKVLIEESVTYIAWNVRKLTELIKHTKDPALVKLVRDMIQEADPGYADFDEKASERPKSVNGLLSALSEAVELQAKRKGLAMCYQLVEGLQRLVLNTNTTAREKMCQCRALLLESADDLMEGLEALADFAGAFSALATIITHAGDGLSTDEVVQLAPLFMLASLTIGKTANSIAGDANEGMSG</sequence>
<gene>
    <name evidence="1" type="ORF">C1SCF055_LOCUS24544</name>
</gene>